<reference evidence="1 2" key="1">
    <citation type="journal article" date="2019" name="Int. J. Syst. Evol. Microbiol.">
        <title>The Global Catalogue of Microorganisms (GCM) 10K type strain sequencing project: providing services to taxonomists for standard genome sequencing and annotation.</title>
        <authorList>
            <consortium name="The Broad Institute Genomics Platform"/>
            <consortium name="The Broad Institute Genome Sequencing Center for Infectious Disease"/>
            <person name="Wu L."/>
            <person name="Ma J."/>
        </authorList>
    </citation>
    <scope>NUCLEOTIDE SEQUENCE [LARGE SCALE GENOMIC DNA]</scope>
    <source>
        <strain evidence="1 2">JCM 15976</strain>
    </source>
</reference>
<keyword evidence="2" id="KW-1185">Reference proteome</keyword>
<dbReference type="EMBL" id="BAAAGF010000001">
    <property type="protein sequence ID" value="GAA0740274.1"/>
    <property type="molecule type" value="Genomic_DNA"/>
</dbReference>
<sequence>MGRKSLQELQRQHLLDNTELEEHLSVKFNELNEEQKNELALSLYQITKLIYDSVK</sequence>
<dbReference type="RefSeq" id="WP_343796307.1">
    <property type="nucleotide sequence ID" value="NZ_BAAAGF010000001.1"/>
</dbReference>
<comment type="caution">
    <text evidence="1">The sequence shown here is derived from an EMBL/GenBank/DDBJ whole genome shotgun (WGS) entry which is preliminary data.</text>
</comment>
<dbReference type="Proteomes" id="UP001500736">
    <property type="component" value="Unassembled WGS sequence"/>
</dbReference>
<accession>A0ABN1JI06</accession>
<organism evidence="1 2">
    <name type="scientific">Gaetbulibacter jejuensis</name>
    <dbReference type="NCBI Taxonomy" id="584607"/>
    <lineage>
        <taxon>Bacteria</taxon>
        <taxon>Pseudomonadati</taxon>
        <taxon>Bacteroidota</taxon>
        <taxon>Flavobacteriia</taxon>
        <taxon>Flavobacteriales</taxon>
        <taxon>Flavobacteriaceae</taxon>
        <taxon>Gaetbulibacter</taxon>
    </lineage>
</organism>
<evidence type="ECO:0000313" key="1">
    <source>
        <dbReference type="EMBL" id="GAA0740274.1"/>
    </source>
</evidence>
<gene>
    <name evidence="1" type="ORF">GCM10009431_10250</name>
</gene>
<evidence type="ECO:0000313" key="2">
    <source>
        <dbReference type="Proteomes" id="UP001500736"/>
    </source>
</evidence>
<protein>
    <submittedName>
        <fullName evidence="1">Uncharacterized protein</fullName>
    </submittedName>
</protein>
<name>A0ABN1JI06_9FLAO</name>
<proteinExistence type="predicted"/>